<evidence type="ECO:0000313" key="3">
    <source>
        <dbReference type="Proteomes" id="UP000199497"/>
    </source>
</evidence>
<reference evidence="3" key="1">
    <citation type="submission" date="2016-10" db="EMBL/GenBank/DDBJ databases">
        <authorList>
            <person name="Varghese N."/>
            <person name="Submissions S."/>
        </authorList>
    </citation>
    <scope>NUCLEOTIDE SEQUENCE [LARGE SCALE GENOMIC DNA]</scope>
    <source>
        <strain evidence="3">DSM 46732</strain>
    </source>
</reference>
<dbReference type="Pfam" id="PF19054">
    <property type="entry name" value="DUF5753"/>
    <property type="match status" value="1"/>
</dbReference>
<organism evidence="2 3">
    <name type="scientific">Actinopolyspora xinjiangensis</name>
    <dbReference type="NCBI Taxonomy" id="405564"/>
    <lineage>
        <taxon>Bacteria</taxon>
        <taxon>Bacillati</taxon>
        <taxon>Actinomycetota</taxon>
        <taxon>Actinomycetes</taxon>
        <taxon>Actinopolysporales</taxon>
        <taxon>Actinopolysporaceae</taxon>
        <taxon>Actinopolyspora</taxon>
    </lineage>
</organism>
<name>A0A1H0NUK4_9ACTN</name>
<dbReference type="STRING" id="405564.SAMN04487905_101267"/>
<keyword evidence="3" id="KW-1185">Reference proteome</keyword>
<feature type="domain" description="DUF5753" evidence="1">
    <location>
        <begin position="17"/>
        <end position="148"/>
    </location>
</feature>
<dbReference type="EMBL" id="FNJR01000001">
    <property type="protein sequence ID" value="SDO96437.1"/>
    <property type="molecule type" value="Genomic_DNA"/>
</dbReference>
<accession>A0A1H0NUK4</accession>
<dbReference type="AlphaFoldDB" id="A0A1H0NUK4"/>
<evidence type="ECO:0000313" key="2">
    <source>
        <dbReference type="EMBL" id="SDO96437.1"/>
    </source>
</evidence>
<sequence>MSRAGNCPAIASYNAVDPPRWVQARAERQKRLTELNSLRLRAVISEAALRREVGESSVVAEQLDQVMRWCELPNVIVQVLPYSAGAHASPSGSFALLSFDNNEAVGFLDTPLGGHTVDDPNDVEALKYVGDELRSTALPAPASLELIRSIREAHTAQT</sequence>
<evidence type="ECO:0000259" key="1">
    <source>
        <dbReference type="Pfam" id="PF19054"/>
    </source>
</evidence>
<dbReference type="InterPro" id="IPR043917">
    <property type="entry name" value="DUF5753"/>
</dbReference>
<gene>
    <name evidence="2" type="ORF">SAMN04487905_101267</name>
</gene>
<dbReference type="Proteomes" id="UP000199497">
    <property type="component" value="Unassembled WGS sequence"/>
</dbReference>
<protein>
    <recommendedName>
        <fullName evidence="1">DUF5753 domain-containing protein</fullName>
    </recommendedName>
</protein>
<proteinExistence type="predicted"/>